<evidence type="ECO:0000313" key="1">
    <source>
        <dbReference type="EMBL" id="KAJ3004503.1"/>
    </source>
</evidence>
<name>A0ACC1PWZ5_9APHY</name>
<evidence type="ECO:0000313" key="2">
    <source>
        <dbReference type="Proteomes" id="UP001144978"/>
    </source>
</evidence>
<reference evidence="1" key="1">
    <citation type="submission" date="2022-08" db="EMBL/GenBank/DDBJ databases">
        <title>Genome Sequence of Pycnoporus sanguineus.</title>
        <authorList>
            <person name="Buettner E."/>
        </authorList>
    </citation>
    <scope>NUCLEOTIDE SEQUENCE</scope>
    <source>
        <strain evidence="1">CG-C14</strain>
    </source>
</reference>
<sequence>MVEHWSQCKSHAARSLASNLGSVEYTDIRPAKVAKLAKALGLPADAKVPVILDVIKEGQPECTCLIKLPHRTVEDLPFDRFTLLLDHVDADNRWSLTTFHNITFTPISATQETDQRPLLEIWAP</sequence>
<dbReference type="Proteomes" id="UP001144978">
    <property type="component" value="Unassembled WGS sequence"/>
</dbReference>
<comment type="caution">
    <text evidence="1">The sequence shown here is derived from an EMBL/GenBank/DDBJ whole genome shotgun (WGS) entry which is preliminary data.</text>
</comment>
<dbReference type="EMBL" id="JANSHE010001119">
    <property type="protein sequence ID" value="KAJ3004503.1"/>
    <property type="molecule type" value="Genomic_DNA"/>
</dbReference>
<accession>A0ACC1PWZ5</accession>
<keyword evidence="2" id="KW-1185">Reference proteome</keyword>
<proteinExistence type="predicted"/>
<gene>
    <name evidence="1" type="ORF">NUW54_g4784</name>
</gene>
<protein>
    <submittedName>
        <fullName evidence="1">Uncharacterized protein</fullName>
    </submittedName>
</protein>
<organism evidence="1 2">
    <name type="scientific">Trametes sanguinea</name>
    <dbReference type="NCBI Taxonomy" id="158606"/>
    <lineage>
        <taxon>Eukaryota</taxon>
        <taxon>Fungi</taxon>
        <taxon>Dikarya</taxon>
        <taxon>Basidiomycota</taxon>
        <taxon>Agaricomycotina</taxon>
        <taxon>Agaricomycetes</taxon>
        <taxon>Polyporales</taxon>
        <taxon>Polyporaceae</taxon>
        <taxon>Trametes</taxon>
    </lineage>
</organism>